<dbReference type="GO" id="GO:0009003">
    <property type="term" value="F:signal peptidase activity"/>
    <property type="evidence" value="ECO:0007669"/>
    <property type="project" value="UniProtKB-EC"/>
</dbReference>
<dbReference type="EMBL" id="JAVYII010000005">
    <property type="protein sequence ID" value="MDT9593877.1"/>
    <property type="molecule type" value="Genomic_DNA"/>
</dbReference>
<keyword evidence="3" id="KW-0812">Transmembrane</keyword>
<comment type="catalytic activity">
    <reaction evidence="3">
        <text>Cleavage of hydrophobic, N-terminal signal or leader sequences from secreted and periplasmic proteins.</text>
        <dbReference type="EC" id="3.4.21.89"/>
    </reaction>
</comment>
<dbReference type="InterPro" id="IPR000223">
    <property type="entry name" value="Pept_S26A_signal_pept_1"/>
</dbReference>
<sequence>MTTDDRESPTSSDEDVDSRSSSSPARRRRKQLPLWQETILLLGIAVVLAIVIKSFFLQAFYIPSVSMTPGLQVDDRILVEKPSYWFDGPERGDVVVFEDPGGWLSDSADTGPENVLSQALSKIGLYPTGGHLVKRVIGVGGDVVACCDDQGRILVNGEPLDEPYLEEGLECNGPEQGTCTPAEGDELVWETVEVPEGHLFLLGDNRGNSEDSAARMCRDDPNNTTLCTPGPEFVDEDLVVGRVFSVAWPRDHWRWVSRPATFEDLPAP</sequence>
<evidence type="ECO:0000259" key="5">
    <source>
        <dbReference type="Pfam" id="PF10502"/>
    </source>
</evidence>
<keyword evidence="3" id="KW-0645">Protease</keyword>
<feature type="region of interest" description="Disordered" evidence="4">
    <location>
        <begin position="1"/>
        <end position="27"/>
    </location>
</feature>
<keyword evidence="3" id="KW-1133">Transmembrane helix</keyword>
<dbReference type="PRINTS" id="PR00727">
    <property type="entry name" value="LEADERPTASE"/>
</dbReference>
<comment type="caution">
    <text evidence="6">The sequence shown here is derived from an EMBL/GenBank/DDBJ whole genome shotgun (WGS) entry which is preliminary data.</text>
</comment>
<evidence type="ECO:0000313" key="7">
    <source>
        <dbReference type="Proteomes" id="UP001268542"/>
    </source>
</evidence>
<evidence type="ECO:0000256" key="1">
    <source>
        <dbReference type="ARBA" id="ARBA00004401"/>
    </source>
</evidence>
<keyword evidence="3" id="KW-0472">Membrane</keyword>
<dbReference type="SUPFAM" id="SSF51306">
    <property type="entry name" value="LexA/Signal peptidase"/>
    <property type="match status" value="1"/>
</dbReference>
<name>A0ABU3PYJ2_9ACTN</name>
<accession>A0ABU3PYJ2</accession>
<dbReference type="PANTHER" id="PTHR43390">
    <property type="entry name" value="SIGNAL PEPTIDASE I"/>
    <property type="match status" value="1"/>
</dbReference>
<dbReference type="CDD" id="cd06530">
    <property type="entry name" value="S26_SPase_I"/>
    <property type="match status" value="1"/>
</dbReference>
<feature type="transmembrane region" description="Helical" evidence="3">
    <location>
        <begin position="38"/>
        <end position="61"/>
    </location>
</feature>
<evidence type="ECO:0000313" key="6">
    <source>
        <dbReference type="EMBL" id="MDT9593877.1"/>
    </source>
</evidence>
<dbReference type="Gene3D" id="2.10.109.10">
    <property type="entry name" value="Umud Fragment, subunit A"/>
    <property type="match status" value="1"/>
</dbReference>
<reference evidence="6 7" key="1">
    <citation type="submission" date="2023-08" db="EMBL/GenBank/DDBJ databases">
        <title>Nocardioides seae sp. nov., a bacterium isolated from a soil.</title>
        <authorList>
            <person name="Wang X."/>
        </authorList>
    </citation>
    <scope>NUCLEOTIDE SEQUENCE [LARGE SCALE GENOMIC DNA]</scope>
    <source>
        <strain evidence="6 7">YZH12</strain>
    </source>
</reference>
<dbReference type="EC" id="3.4.21.89" evidence="3"/>
<comment type="similarity">
    <text evidence="2 3">Belongs to the peptidase S26 family.</text>
</comment>
<keyword evidence="7" id="KW-1185">Reference proteome</keyword>
<comment type="subcellular location">
    <subcellularLocation>
        <location evidence="1">Cell membrane</location>
        <topology evidence="1">Single-pass type II membrane protein</topology>
    </subcellularLocation>
    <subcellularLocation>
        <location evidence="3">Membrane</location>
        <topology evidence="3">Single-pass type II membrane protein</topology>
    </subcellularLocation>
</comment>
<dbReference type="InterPro" id="IPR019533">
    <property type="entry name" value="Peptidase_S26"/>
</dbReference>
<dbReference type="NCBIfam" id="TIGR02227">
    <property type="entry name" value="sigpep_I_bact"/>
    <property type="match status" value="1"/>
</dbReference>
<dbReference type="Pfam" id="PF10502">
    <property type="entry name" value="Peptidase_S26"/>
    <property type="match status" value="1"/>
</dbReference>
<dbReference type="InterPro" id="IPR036286">
    <property type="entry name" value="LexA/Signal_pep-like_sf"/>
</dbReference>
<evidence type="ECO:0000256" key="2">
    <source>
        <dbReference type="ARBA" id="ARBA00009370"/>
    </source>
</evidence>
<dbReference type="Proteomes" id="UP001268542">
    <property type="component" value="Unassembled WGS sequence"/>
</dbReference>
<evidence type="ECO:0000256" key="4">
    <source>
        <dbReference type="SAM" id="MobiDB-lite"/>
    </source>
</evidence>
<keyword evidence="3 6" id="KW-0378">Hydrolase</keyword>
<organism evidence="6 7">
    <name type="scientific">Nocardioides imazamoxiresistens</name>
    <dbReference type="NCBI Taxonomy" id="3231893"/>
    <lineage>
        <taxon>Bacteria</taxon>
        <taxon>Bacillati</taxon>
        <taxon>Actinomycetota</taxon>
        <taxon>Actinomycetes</taxon>
        <taxon>Propionibacteriales</taxon>
        <taxon>Nocardioidaceae</taxon>
        <taxon>Nocardioides</taxon>
    </lineage>
</organism>
<dbReference type="PANTHER" id="PTHR43390:SF1">
    <property type="entry name" value="CHLOROPLAST PROCESSING PEPTIDASE"/>
    <property type="match status" value="1"/>
</dbReference>
<gene>
    <name evidence="6" type="primary">lepB</name>
    <name evidence="6" type="ORF">RDV89_12410</name>
</gene>
<protein>
    <recommendedName>
        <fullName evidence="3">Signal peptidase I</fullName>
        <ecNumber evidence="3">3.4.21.89</ecNumber>
    </recommendedName>
</protein>
<feature type="domain" description="Peptidase S26" evidence="5">
    <location>
        <begin position="36"/>
        <end position="248"/>
    </location>
</feature>
<dbReference type="RefSeq" id="WP_315733365.1">
    <property type="nucleotide sequence ID" value="NZ_JAVYII010000005.1"/>
</dbReference>
<proteinExistence type="inferred from homology"/>
<evidence type="ECO:0000256" key="3">
    <source>
        <dbReference type="RuleBase" id="RU362042"/>
    </source>
</evidence>